<evidence type="ECO:0000259" key="1">
    <source>
        <dbReference type="Pfam" id="PF16124"/>
    </source>
</evidence>
<comment type="caution">
    <text evidence="2">The sequence shown here is derived from an EMBL/GenBank/DDBJ whole genome shotgun (WGS) entry which is preliminary data.</text>
</comment>
<keyword evidence="2" id="KW-0547">Nucleotide-binding</keyword>
<feature type="non-terminal residue" evidence="2">
    <location>
        <position position="1"/>
    </location>
</feature>
<gene>
    <name evidence="2" type="primary">Recql_2</name>
    <name evidence="2" type="ORF">G6Z76_0013878</name>
</gene>
<dbReference type="FunFam" id="1.10.10.10:FF:000306">
    <property type="entry name" value="ATP-dependent DNA helicase"/>
    <property type="match status" value="1"/>
</dbReference>
<proteinExistence type="predicted"/>
<dbReference type="EMBL" id="JAANIC010001043">
    <property type="protein sequence ID" value="KAG5347203.1"/>
    <property type="molecule type" value="Genomic_DNA"/>
</dbReference>
<keyword evidence="2" id="KW-0347">Helicase</keyword>
<name>A0A836K4G1_9HYME</name>
<dbReference type="GO" id="GO:0004386">
    <property type="term" value="F:helicase activity"/>
    <property type="evidence" value="ECO:0007669"/>
    <property type="project" value="UniProtKB-KW"/>
</dbReference>
<dbReference type="Gene3D" id="3.40.50.300">
    <property type="entry name" value="P-loop containing nucleotide triphosphate hydrolases"/>
    <property type="match status" value="1"/>
</dbReference>
<feature type="non-terminal residue" evidence="2">
    <location>
        <position position="167"/>
    </location>
</feature>
<feature type="domain" description="ATP-dependent DNA helicase RecQ zinc-binding" evidence="1">
    <location>
        <begin position="5"/>
        <end position="51"/>
    </location>
</feature>
<accession>A0A836K4G1</accession>
<sequence length="167" mass="19296">MVFQDKVGLQNLYKVLAYCLDQTSCRRSLIATHFEENWKENDCAEMCDHCRKPESIRKQIDVAYYCRQLYQIMTKAVQCETRLTALKLVDAWYGKGASSLRVSNVPVPNFTRETAEAIVGYLLINGYLQKDFHFSAYSTISYLKRGPKSGLVSGDNDHKILFNYEFH</sequence>
<dbReference type="InterPro" id="IPR027417">
    <property type="entry name" value="P-loop_NTPase"/>
</dbReference>
<reference evidence="2" key="1">
    <citation type="submission" date="2020-03" db="EMBL/GenBank/DDBJ databases">
        <title>Relaxed selection underlies rapid genomic changes in the transitions from sociality to social parasitism in ants.</title>
        <authorList>
            <person name="Bi X."/>
        </authorList>
    </citation>
    <scope>NUCLEOTIDE SEQUENCE</scope>
    <source>
        <strain evidence="2">BGI-DK2014a</strain>
        <tissue evidence="2">Whole body</tissue>
    </source>
</reference>
<dbReference type="Pfam" id="PF16124">
    <property type="entry name" value="RecQ_Zn_bind"/>
    <property type="match status" value="1"/>
</dbReference>
<organism evidence="2 3">
    <name type="scientific">Acromyrmex charruanus</name>
    <dbReference type="NCBI Taxonomy" id="2715315"/>
    <lineage>
        <taxon>Eukaryota</taxon>
        <taxon>Metazoa</taxon>
        <taxon>Ecdysozoa</taxon>
        <taxon>Arthropoda</taxon>
        <taxon>Hexapoda</taxon>
        <taxon>Insecta</taxon>
        <taxon>Pterygota</taxon>
        <taxon>Neoptera</taxon>
        <taxon>Endopterygota</taxon>
        <taxon>Hymenoptera</taxon>
        <taxon>Apocrita</taxon>
        <taxon>Aculeata</taxon>
        <taxon>Formicoidea</taxon>
        <taxon>Formicidae</taxon>
        <taxon>Myrmicinae</taxon>
        <taxon>Acromyrmex</taxon>
    </lineage>
</organism>
<dbReference type="AlphaFoldDB" id="A0A836K4G1"/>
<dbReference type="Proteomes" id="UP000669903">
    <property type="component" value="Unassembled WGS sequence"/>
</dbReference>
<keyword evidence="2" id="KW-0378">Hydrolase</keyword>
<dbReference type="InterPro" id="IPR032284">
    <property type="entry name" value="RecQ_Zn-bd"/>
</dbReference>
<dbReference type="Gene3D" id="1.10.10.10">
    <property type="entry name" value="Winged helix-like DNA-binding domain superfamily/Winged helix DNA-binding domain"/>
    <property type="match status" value="1"/>
</dbReference>
<keyword evidence="3" id="KW-1185">Reference proteome</keyword>
<evidence type="ECO:0000313" key="2">
    <source>
        <dbReference type="EMBL" id="KAG5347203.1"/>
    </source>
</evidence>
<keyword evidence="2" id="KW-0067">ATP-binding</keyword>
<dbReference type="InterPro" id="IPR036388">
    <property type="entry name" value="WH-like_DNA-bd_sf"/>
</dbReference>
<protein>
    <submittedName>
        <fullName evidence="2">RECQ1 helicase</fullName>
    </submittedName>
</protein>
<evidence type="ECO:0000313" key="3">
    <source>
        <dbReference type="Proteomes" id="UP000669903"/>
    </source>
</evidence>